<dbReference type="Proteomes" id="UP001217754">
    <property type="component" value="Chromosome 6"/>
</dbReference>
<proteinExistence type="predicted"/>
<evidence type="ECO:0000313" key="1">
    <source>
        <dbReference type="EMBL" id="WFD40226.1"/>
    </source>
</evidence>
<protein>
    <submittedName>
        <fullName evidence="1">Uncharacterized protein</fullName>
    </submittedName>
</protein>
<dbReference type="RefSeq" id="XP_060123123.1">
    <property type="nucleotide sequence ID" value="XM_060267140.1"/>
</dbReference>
<name>A0AAF0F5N9_9BASI</name>
<accession>A0AAF0F5N9</accession>
<keyword evidence="2" id="KW-1185">Reference proteome</keyword>
<dbReference type="EMBL" id="CP119963">
    <property type="protein sequence ID" value="WFD40226.1"/>
    <property type="molecule type" value="Genomic_DNA"/>
</dbReference>
<dbReference type="GeneID" id="85226863"/>
<evidence type="ECO:0000313" key="2">
    <source>
        <dbReference type="Proteomes" id="UP001217754"/>
    </source>
</evidence>
<dbReference type="AlphaFoldDB" id="A0AAF0F5N9"/>
<sequence>MNAGRRYVHTFMETMPKYSYAPTVPPPRRVWLPTRPKPVSQLRTPEQSAKISAMDSIQSILPRSHNQSLSWHARSDPYNEAWSAQHRRATVSATATAVAALGLSLALIFARIDPLHTENAPGAAQLPSPANWHRLARRGAFMQADQIQFVKDAAQIGPI</sequence>
<organism evidence="1 2">
    <name type="scientific">Malassezia japonica</name>
    <dbReference type="NCBI Taxonomy" id="223818"/>
    <lineage>
        <taxon>Eukaryota</taxon>
        <taxon>Fungi</taxon>
        <taxon>Dikarya</taxon>
        <taxon>Basidiomycota</taxon>
        <taxon>Ustilaginomycotina</taxon>
        <taxon>Malasseziomycetes</taxon>
        <taxon>Malasseziales</taxon>
        <taxon>Malasseziaceae</taxon>
        <taxon>Malassezia</taxon>
    </lineage>
</organism>
<gene>
    <name evidence="1" type="ORF">MJAP1_003212</name>
</gene>
<reference evidence="1" key="1">
    <citation type="submission" date="2023-03" db="EMBL/GenBank/DDBJ databases">
        <title>Mating type loci evolution in Malassezia.</title>
        <authorList>
            <person name="Coelho M.A."/>
        </authorList>
    </citation>
    <scope>NUCLEOTIDE SEQUENCE</scope>
    <source>
        <strain evidence="1">CBS 9431</strain>
    </source>
</reference>